<evidence type="ECO:0000259" key="3">
    <source>
        <dbReference type="Pfam" id="PF08924"/>
    </source>
</evidence>
<comment type="caution">
    <text evidence="4">The sequence shown here is derived from an EMBL/GenBank/DDBJ whole genome shotgun (WGS) entry which is preliminary data.</text>
</comment>
<proteinExistence type="predicted"/>
<sequence length="306" mass="34015">MTLLKNINVNIMLAVVGIFAVTVFLFMLQSHSVPVDQVSEEVTVEENGNEASKSENGNHDETETNTNDNGSEENESNGSDIEEANENTNGQEYLWGLDSADRVDQSFYDCFVTNFGEPVAFGRYLETKDGVSYGLSEEEVAFLQDKGIKIIPIYNHFIDGTTYEKGVQEAETAITYAEAIGVTEGVYIFANVEPEYPIDADFLLGWFETIQSSQYKPGVYGIFGEGRELTAAFERALGNNEAIGEEMAVWHSSEPYIGITTKENKPEFAPDVPDFVNVSIWQYGIDAETCNIDTNLINSEIMDSLW</sequence>
<dbReference type="AlphaFoldDB" id="A0A4Q0VR59"/>
<organism evidence="4 5">
    <name type="scientific">Anaerobacillus alkaliphilus</name>
    <dbReference type="NCBI Taxonomy" id="1548597"/>
    <lineage>
        <taxon>Bacteria</taxon>
        <taxon>Bacillati</taxon>
        <taxon>Bacillota</taxon>
        <taxon>Bacilli</taxon>
        <taxon>Bacillales</taxon>
        <taxon>Bacillaceae</taxon>
        <taxon>Anaerobacillus</taxon>
    </lineage>
</organism>
<evidence type="ECO:0000256" key="1">
    <source>
        <dbReference type="SAM" id="MobiDB-lite"/>
    </source>
</evidence>
<keyword evidence="2" id="KW-0472">Membrane</keyword>
<evidence type="ECO:0000313" key="5">
    <source>
        <dbReference type="Proteomes" id="UP000290649"/>
    </source>
</evidence>
<gene>
    <name evidence="4" type="ORF">DS745_13250</name>
</gene>
<evidence type="ECO:0000313" key="4">
    <source>
        <dbReference type="EMBL" id="RXI99843.1"/>
    </source>
</evidence>
<evidence type="ECO:0000256" key="2">
    <source>
        <dbReference type="SAM" id="Phobius"/>
    </source>
</evidence>
<dbReference type="InterPro" id="IPR015020">
    <property type="entry name" value="Rv2525c-like_Glyco_Hydro-like"/>
</dbReference>
<keyword evidence="5" id="KW-1185">Reference proteome</keyword>
<accession>A0A4Q0VR59</accession>
<protein>
    <submittedName>
        <fullName evidence="4">DUF1906 domain-containing protein</fullName>
    </submittedName>
</protein>
<feature type="compositionally biased region" description="Basic and acidic residues" evidence="1">
    <location>
        <begin position="52"/>
        <end position="62"/>
    </location>
</feature>
<dbReference type="Pfam" id="PF08924">
    <property type="entry name" value="Rv2525c_GlyHyd-like"/>
    <property type="match status" value="1"/>
</dbReference>
<dbReference type="Gene3D" id="3.20.20.80">
    <property type="entry name" value="Glycosidases"/>
    <property type="match status" value="1"/>
</dbReference>
<feature type="compositionally biased region" description="Acidic residues" evidence="1">
    <location>
        <begin position="39"/>
        <end position="48"/>
    </location>
</feature>
<feature type="transmembrane region" description="Helical" evidence="2">
    <location>
        <begin position="7"/>
        <end position="28"/>
    </location>
</feature>
<dbReference type="SUPFAM" id="SSF51445">
    <property type="entry name" value="(Trans)glycosidases"/>
    <property type="match status" value="1"/>
</dbReference>
<dbReference type="OrthoDB" id="2080590at2"/>
<dbReference type="Proteomes" id="UP000290649">
    <property type="component" value="Unassembled WGS sequence"/>
</dbReference>
<feature type="region of interest" description="Disordered" evidence="1">
    <location>
        <begin position="39"/>
        <end position="84"/>
    </location>
</feature>
<feature type="domain" description="Rv2525c-like glycoside hydrolase-like" evidence="3">
    <location>
        <begin position="121"/>
        <end position="221"/>
    </location>
</feature>
<feature type="compositionally biased region" description="Acidic residues" evidence="1">
    <location>
        <begin position="70"/>
        <end position="84"/>
    </location>
</feature>
<keyword evidence="2" id="KW-0812">Transmembrane</keyword>
<reference evidence="4 5" key="1">
    <citation type="journal article" date="2019" name="Int. J. Syst. Evol. Microbiol.">
        <title>Anaerobacillus alkaliphilus sp. nov., a novel alkaliphilic and moderately halophilic bacterium.</title>
        <authorList>
            <person name="Borsodi A.K."/>
            <person name="Aszalos J.M."/>
            <person name="Bihari P."/>
            <person name="Nagy I."/>
            <person name="Schumann P."/>
            <person name="Sproer C."/>
            <person name="Kovacs A.L."/>
            <person name="Boka K."/>
            <person name="Dobosy P."/>
            <person name="Ovari M."/>
            <person name="Szili-Kovacs T."/>
            <person name="Toth E."/>
        </authorList>
    </citation>
    <scope>NUCLEOTIDE SEQUENCE [LARGE SCALE GENOMIC DNA]</scope>
    <source>
        <strain evidence="4 5">B16-10</strain>
    </source>
</reference>
<keyword evidence="2" id="KW-1133">Transmembrane helix</keyword>
<dbReference type="EMBL" id="QOUX01000042">
    <property type="protein sequence ID" value="RXI99843.1"/>
    <property type="molecule type" value="Genomic_DNA"/>
</dbReference>
<name>A0A4Q0VR59_9BACI</name>
<dbReference type="InterPro" id="IPR017853">
    <property type="entry name" value="GH"/>
</dbReference>